<sequence length="839" mass="95151">MGHKVKKIRERFDAIASERSKFHLQVIREGRRGSETSKRPQSDSWVDESETFGREDDKAKVVDLLFNPCNPDVAVIPIVGMGGLGKTTLAQLAYNDPRVERHFELRMWVCVSDDFNLRRVTKAIIVAATGSTCEELDMDLLQRRLQEKLGCKKFLLVLDDMWNEDPLEWERLKVTTRSEKLALIMGTLPLQQLARLSEDDCWSLFKKRAFAPAEEDRHPNLITLGKEIVKKCGGLPLAAKTLGSLMRFKREETEWIFLKQSELWMAEGLIQPSKDCKQTEDIGKEYFNNLLWRSFFQDAKRDEYGNVTQCKMHDLAVDVAGDECLIVKVVDEAVSIPKRSRRLSLIRDDEKNGIYPDAINKAKKLRTLLRVDAWVCFQLPRNIYSHLMCLRVLNLRGPSCSEETLVSIGKLKHLRYLAVSLHSIRKIPESFRTLVNLQTLKLSDCYDLHELPKDMRKMVSLRHIEISSRVYRSVLDSQWGLRSLHETPVQLGKLKCLQTLPIFAVGTSVGCRITELKDLNLQEDVNLCPFLKVLTIRGMDGVKCIDTAFYGKNVTSGFPLLKQLTITDMPNLGELLEGSEREIFPLLLGLEVERCPMLANLPPLRSIERLVLSKNNEALLRSLANLTSLMSLSISSFAKLESLEDGLLQNHTHLSHLSIFCCPELKYLSRDVKNLTALSYLRISNCQKLVSLESPTSLHEMVIECCDGITSLELGGLTSLRMLHIVYCDNLGTFLGEMQDVTALQVLGLGNCPQLASLPQGMQLLNLQSLFICSLDKLTSLPDALQNATKLESLLITGCLRLMELPEWLGNLKSLKCFSIDGCPHLERRCQLKIRNKQN</sequence>
<dbReference type="Proteomes" id="UP001234297">
    <property type="component" value="Chromosome 2"/>
</dbReference>
<name>A0ACC2MLI2_PERAE</name>
<protein>
    <submittedName>
        <fullName evidence="1">Uncharacterized protein</fullName>
    </submittedName>
</protein>
<evidence type="ECO:0000313" key="2">
    <source>
        <dbReference type="Proteomes" id="UP001234297"/>
    </source>
</evidence>
<evidence type="ECO:0000313" key="1">
    <source>
        <dbReference type="EMBL" id="KAJ8646489.1"/>
    </source>
</evidence>
<accession>A0ACC2MLI2</accession>
<organism evidence="1 2">
    <name type="scientific">Persea americana</name>
    <name type="common">Avocado</name>
    <dbReference type="NCBI Taxonomy" id="3435"/>
    <lineage>
        <taxon>Eukaryota</taxon>
        <taxon>Viridiplantae</taxon>
        <taxon>Streptophyta</taxon>
        <taxon>Embryophyta</taxon>
        <taxon>Tracheophyta</taxon>
        <taxon>Spermatophyta</taxon>
        <taxon>Magnoliopsida</taxon>
        <taxon>Magnoliidae</taxon>
        <taxon>Laurales</taxon>
        <taxon>Lauraceae</taxon>
        <taxon>Persea</taxon>
    </lineage>
</organism>
<gene>
    <name evidence="1" type="ORF">MRB53_008237</name>
</gene>
<proteinExistence type="predicted"/>
<dbReference type="EMBL" id="CM056810">
    <property type="protein sequence ID" value="KAJ8646489.1"/>
    <property type="molecule type" value="Genomic_DNA"/>
</dbReference>
<reference evidence="1 2" key="1">
    <citation type="journal article" date="2022" name="Hortic Res">
        <title>A haplotype resolved chromosomal level avocado genome allows analysis of novel avocado genes.</title>
        <authorList>
            <person name="Nath O."/>
            <person name="Fletcher S.J."/>
            <person name="Hayward A."/>
            <person name="Shaw L.M."/>
            <person name="Masouleh A.K."/>
            <person name="Furtado A."/>
            <person name="Henry R.J."/>
            <person name="Mitter N."/>
        </authorList>
    </citation>
    <scope>NUCLEOTIDE SEQUENCE [LARGE SCALE GENOMIC DNA]</scope>
    <source>
        <strain evidence="2">cv. Hass</strain>
    </source>
</reference>
<comment type="caution">
    <text evidence="1">The sequence shown here is derived from an EMBL/GenBank/DDBJ whole genome shotgun (WGS) entry which is preliminary data.</text>
</comment>
<keyword evidence="2" id="KW-1185">Reference proteome</keyword>